<dbReference type="Proteomes" id="UP000218181">
    <property type="component" value="Unassembled WGS sequence"/>
</dbReference>
<dbReference type="STRING" id="1291764.GCA_001311235_00920"/>
<dbReference type="EMBL" id="JXJU01000003">
    <property type="protein sequence ID" value="PCS00598.1"/>
    <property type="molecule type" value="Genomic_DNA"/>
</dbReference>
<proteinExistence type="predicted"/>
<protein>
    <recommendedName>
        <fullName evidence="3">Competence protein ComGE</fullName>
    </recommendedName>
</protein>
<keyword evidence="2" id="KW-1185">Reference proteome</keyword>
<dbReference type="Pfam" id="PF11773">
    <property type="entry name" value="ComGE"/>
    <property type="match status" value="1"/>
</dbReference>
<evidence type="ECO:0008006" key="3">
    <source>
        <dbReference type="Google" id="ProtNLM"/>
    </source>
</evidence>
<comment type="caution">
    <text evidence="1">The sequence shown here is derived from an EMBL/GenBank/DDBJ whole genome shotgun (WGS) entry which is preliminary data.</text>
</comment>
<dbReference type="AlphaFoldDB" id="A0A2A5RMR8"/>
<dbReference type="InterPro" id="IPR053468">
    <property type="entry name" value="ComGE-like"/>
</dbReference>
<dbReference type="NCBIfam" id="NF041013">
    <property type="entry name" value="T4P_ComGE"/>
    <property type="match status" value="1"/>
</dbReference>
<evidence type="ECO:0000313" key="2">
    <source>
        <dbReference type="Proteomes" id="UP000218181"/>
    </source>
</evidence>
<evidence type="ECO:0000313" key="1">
    <source>
        <dbReference type="EMBL" id="PCS00598.1"/>
    </source>
</evidence>
<sequence length="84" mass="9501">MESLISISLLTILVTVVLSAVTKSHQENRELVQQIETYNVAQMAIQTGQQKLSINGVCIDIYYENNNILIKSAGKELMRFEEKD</sequence>
<organism evidence="1 2">
    <name type="scientific">Lactococcus fujiensis JCM 16395</name>
    <dbReference type="NCBI Taxonomy" id="1291764"/>
    <lineage>
        <taxon>Bacteria</taxon>
        <taxon>Bacillati</taxon>
        <taxon>Bacillota</taxon>
        <taxon>Bacilli</taxon>
        <taxon>Lactobacillales</taxon>
        <taxon>Streptococcaceae</taxon>
        <taxon>Lactococcus</taxon>
    </lineage>
</organism>
<gene>
    <name evidence="1" type="ORF">RT41_GL000980</name>
</gene>
<name>A0A2A5RMR8_9LACT</name>
<reference evidence="1 2" key="1">
    <citation type="submission" date="2014-12" db="EMBL/GenBank/DDBJ databases">
        <title>Draft genome sequences of 10 type strains of Lactococcus.</title>
        <authorList>
            <person name="Sun Z."/>
            <person name="Zhong Z."/>
            <person name="Liu W."/>
            <person name="Zhang W."/>
            <person name="Zhang H."/>
        </authorList>
    </citation>
    <scope>NUCLEOTIDE SEQUENCE [LARGE SCALE GENOMIC DNA]</scope>
    <source>
        <strain evidence="1 2">JCM 16395</strain>
    </source>
</reference>
<accession>A0A2A5RMR8</accession>
<dbReference type="InterPro" id="IPR021749">
    <property type="entry name" value="ComGE"/>
</dbReference>